<reference evidence="6" key="2">
    <citation type="submission" date="2019-02" db="EMBL/GenBank/DDBJ databases">
        <title>Opniocepnalus argus Var Kimnra genome.</title>
        <authorList>
            <person name="Zhou C."/>
            <person name="Xiao S."/>
        </authorList>
    </citation>
    <scope>NUCLEOTIDE SEQUENCE [LARGE SCALE GENOMIC DNA]</scope>
</reference>
<dbReference type="CDD" id="cd00063">
    <property type="entry name" value="FN3"/>
    <property type="match status" value="1"/>
</dbReference>
<proteinExistence type="predicted"/>
<dbReference type="EMBL" id="CM015721">
    <property type="protein sequence ID" value="KAF3695201.1"/>
    <property type="molecule type" value="Genomic_DNA"/>
</dbReference>
<accession>A0A6G1PXY6</accession>
<organism evidence="5 6">
    <name type="scientific">Channa argus</name>
    <name type="common">Northern snakehead</name>
    <name type="synonym">Ophicephalus argus</name>
    <dbReference type="NCBI Taxonomy" id="215402"/>
    <lineage>
        <taxon>Eukaryota</taxon>
        <taxon>Metazoa</taxon>
        <taxon>Chordata</taxon>
        <taxon>Craniata</taxon>
        <taxon>Vertebrata</taxon>
        <taxon>Euteleostomi</taxon>
        <taxon>Actinopterygii</taxon>
        <taxon>Neopterygii</taxon>
        <taxon>Teleostei</taxon>
        <taxon>Neoteleostei</taxon>
        <taxon>Acanthomorphata</taxon>
        <taxon>Anabantaria</taxon>
        <taxon>Anabantiformes</taxon>
        <taxon>Channoidei</taxon>
        <taxon>Channidae</taxon>
        <taxon>Channa</taxon>
    </lineage>
</organism>
<feature type="region of interest" description="Disordered" evidence="1">
    <location>
        <begin position="323"/>
        <end position="345"/>
    </location>
</feature>
<feature type="compositionally biased region" description="Basic and acidic residues" evidence="1">
    <location>
        <begin position="327"/>
        <end position="336"/>
    </location>
</feature>
<evidence type="ECO:0000313" key="5">
    <source>
        <dbReference type="EMBL" id="KAF3695201.1"/>
    </source>
</evidence>
<protein>
    <submittedName>
        <fullName evidence="5">Interferon alpha/beta receptor 1a Membrane-associated type I interferon receptor</fullName>
    </submittedName>
</protein>
<dbReference type="Proteomes" id="UP000503349">
    <property type="component" value="Chromosome 10"/>
</dbReference>
<sequence>MMRSLVIFLCVQLIVQAGAALEAPQNLTLITLNTNYTLSWNWHQSPAESQDVTFTTQYIGTYKLKNYKKIPNWSTVCEETSHRSCDFTRLNLHYQAQYTLRVRANANVLHSDWVETEFCPEKQAVLGPPTVHLAPAGNDLDVFILDPLTSTNTSMKEHIPKLYYNILYWDKSADTKTKTLNNSVNQVTLPNLKSWTWYCVKVQSCYETKSSTFTSPLCTQTKGKTPWWIIFLSFLGSLVVLLSLYSCFLCCKTIKATFYPSNQLPTHLKKYLCHIPGSDIPHLLTLDPESELVSDNVTVCAKPTILEFSNSPLETLLFGPPSGLESDSSRYSREDSSSSGDSGVYSTGGGLVCLERKDTSLHLTSFQVFQSL</sequence>
<evidence type="ECO:0000256" key="3">
    <source>
        <dbReference type="SAM" id="SignalP"/>
    </source>
</evidence>
<gene>
    <name evidence="5" type="ORF">EXN66_Car010877</name>
</gene>
<keyword evidence="6" id="KW-1185">Reference proteome</keyword>
<keyword evidence="5" id="KW-0675">Receptor</keyword>
<dbReference type="InterPro" id="IPR013783">
    <property type="entry name" value="Ig-like_fold"/>
</dbReference>
<feature type="chain" id="PRO_5026276186" evidence="3">
    <location>
        <begin position="21"/>
        <end position="372"/>
    </location>
</feature>
<feature type="domain" description="Fibronectin type-III" evidence="4">
    <location>
        <begin position="23"/>
        <end position="124"/>
    </location>
</feature>
<dbReference type="GO" id="GO:0004904">
    <property type="term" value="F:interferon receptor activity"/>
    <property type="evidence" value="ECO:0007669"/>
    <property type="project" value="TreeGrafter"/>
</dbReference>
<feature type="signal peptide" evidence="3">
    <location>
        <begin position="1"/>
        <end position="20"/>
    </location>
</feature>
<evidence type="ECO:0000256" key="1">
    <source>
        <dbReference type="SAM" id="MobiDB-lite"/>
    </source>
</evidence>
<reference evidence="5 6" key="1">
    <citation type="submission" date="2019-02" db="EMBL/GenBank/DDBJ databases">
        <title>Opniocepnalus argus genome.</title>
        <authorList>
            <person name="Zhou C."/>
            <person name="Xiao S."/>
        </authorList>
    </citation>
    <scope>NUCLEOTIDE SEQUENCE [LARGE SCALE GENOMIC DNA]</scope>
    <source>
        <strain evidence="5">OARG1902GOOAL</strain>
        <tissue evidence="5">Muscle</tissue>
    </source>
</reference>
<keyword evidence="2" id="KW-0472">Membrane</keyword>
<feature type="transmembrane region" description="Helical" evidence="2">
    <location>
        <begin position="227"/>
        <end position="251"/>
    </location>
</feature>
<keyword evidence="3" id="KW-0732">Signal</keyword>
<dbReference type="Pfam" id="PF01108">
    <property type="entry name" value="Tissue_fac"/>
    <property type="match status" value="1"/>
</dbReference>
<evidence type="ECO:0000313" key="6">
    <source>
        <dbReference type="Proteomes" id="UP000503349"/>
    </source>
</evidence>
<dbReference type="InterPro" id="IPR015373">
    <property type="entry name" value="Interferon/interleukin_rcp_dom"/>
</dbReference>
<dbReference type="PANTHER" id="PTHR20859">
    <property type="entry name" value="INTERFERON/INTERLEUKIN RECEPTOR"/>
    <property type="match status" value="1"/>
</dbReference>
<dbReference type="InterPro" id="IPR003961">
    <property type="entry name" value="FN3_dom"/>
</dbReference>
<evidence type="ECO:0000259" key="4">
    <source>
        <dbReference type="PROSITE" id="PS50853"/>
    </source>
</evidence>
<dbReference type="InterPro" id="IPR050650">
    <property type="entry name" value="Type-II_Cytokine-TF_Rcpt"/>
</dbReference>
<dbReference type="AlphaFoldDB" id="A0A6G1PXY6"/>
<dbReference type="Pfam" id="PF09294">
    <property type="entry name" value="Interfer-bind"/>
    <property type="match status" value="1"/>
</dbReference>
<dbReference type="GO" id="GO:0005886">
    <property type="term" value="C:plasma membrane"/>
    <property type="evidence" value="ECO:0007669"/>
    <property type="project" value="TreeGrafter"/>
</dbReference>
<dbReference type="Gene3D" id="2.60.40.10">
    <property type="entry name" value="Immunoglobulins"/>
    <property type="match status" value="2"/>
</dbReference>
<dbReference type="PANTHER" id="PTHR20859:SF85">
    <property type="entry name" value="INTERFERON ALPHA_BETA RECEPTOR 1 ISOFORM X1"/>
    <property type="match status" value="1"/>
</dbReference>
<keyword evidence="2" id="KW-1133">Transmembrane helix</keyword>
<dbReference type="InterPro" id="IPR036116">
    <property type="entry name" value="FN3_sf"/>
</dbReference>
<dbReference type="PROSITE" id="PS50853">
    <property type="entry name" value="FN3"/>
    <property type="match status" value="2"/>
</dbReference>
<evidence type="ECO:0000256" key="2">
    <source>
        <dbReference type="SAM" id="Phobius"/>
    </source>
</evidence>
<name>A0A6G1PXY6_CHAAH</name>
<dbReference type="SUPFAM" id="SSF49265">
    <property type="entry name" value="Fibronectin type III"/>
    <property type="match status" value="2"/>
</dbReference>
<keyword evidence="2" id="KW-0812">Transmembrane</keyword>
<feature type="domain" description="Fibronectin type-III" evidence="4">
    <location>
        <begin position="125"/>
        <end position="224"/>
    </location>
</feature>